<dbReference type="Pfam" id="PF00082">
    <property type="entry name" value="Peptidase_S8"/>
    <property type="match status" value="1"/>
</dbReference>
<dbReference type="InterPro" id="IPR015500">
    <property type="entry name" value="Peptidase_S8_subtilisin-rel"/>
</dbReference>
<evidence type="ECO:0000256" key="6">
    <source>
        <dbReference type="RuleBase" id="RU003355"/>
    </source>
</evidence>
<dbReference type="CDD" id="cd04077">
    <property type="entry name" value="Peptidases_S8_PCSK9_ProteinaseK_like"/>
    <property type="match status" value="1"/>
</dbReference>
<dbReference type="Gene3D" id="3.40.50.200">
    <property type="entry name" value="Peptidase S8/S53 domain"/>
    <property type="match status" value="1"/>
</dbReference>
<feature type="chain" id="PRO_5024271302" description="Peptidase S8/S53 domain-containing protein" evidence="7">
    <location>
        <begin position="26"/>
        <end position="493"/>
    </location>
</feature>
<dbReference type="PANTHER" id="PTHR43806:SF11">
    <property type="entry name" value="CEREVISIN-RELATED"/>
    <property type="match status" value="1"/>
</dbReference>
<feature type="active site" description="Charge relay system" evidence="5">
    <location>
        <position position="394"/>
    </location>
</feature>
<dbReference type="SUPFAM" id="SSF52743">
    <property type="entry name" value="Subtilisin-like"/>
    <property type="match status" value="1"/>
</dbReference>
<dbReference type="AlphaFoldDB" id="A0A5N6KWJ7"/>
<dbReference type="PROSITE" id="PS00137">
    <property type="entry name" value="SUBTILASE_HIS"/>
    <property type="match status" value="1"/>
</dbReference>
<comment type="similarity">
    <text evidence="1 5 6">Belongs to the peptidase S8 family.</text>
</comment>
<evidence type="ECO:0000256" key="3">
    <source>
        <dbReference type="ARBA" id="ARBA00022801"/>
    </source>
</evidence>
<dbReference type="InterPro" id="IPR000209">
    <property type="entry name" value="Peptidase_S8/S53_dom"/>
</dbReference>
<dbReference type="Proteomes" id="UP000327013">
    <property type="component" value="Unassembled WGS sequence"/>
</dbReference>
<dbReference type="GO" id="GO:0006508">
    <property type="term" value="P:proteolysis"/>
    <property type="evidence" value="ECO:0007669"/>
    <property type="project" value="UniProtKB-KW"/>
</dbReference>
<keyword evidence="3 5" id="KW-0378">Hydrolase</keyword>
<keyword evidence="7" id="KW-0732">Signal</keyword>
<dbReference type="GO" id="GO:0005615">
    <property type="term" value="C:extracellular space"/>
    <property type="evidence" value="ECO:0007669"/>
    <property type="project" value="TreeGrafter"/>
</dbReference>
<sequence length="493" mass="51312">MVHLKQGRLLPSLLCLLLSVEAVLAVPSLYPRDSTTTTPSTHASDGDEYVVILSKNPDTPRDLHTEAVLAKLDLSPSHPDVRLVYNNSAFHGFAASMKSHCLGLLNDMTDVSHVEKTTSIKSHLYLPPSEAFSSAPPPANKARAAAANVRHPTTWGLQRLSSAQPVIGPAKDVTYTYTTAGDTTPDAAGAGVDVYVVDTGIYTEHAIFNGRARMGFSFEQDASDRDGHGTHVSGTIAGAIFGVSSSANLIGVKVLGDDGTGNTADSIYAMQYVVNEHDRRKSEANFVGSVMSMSWGLSVNSAAINTAVNAAAAAGVHVSIASGNSADDACKHSPASAGGAASSSVVTVGSINIGNEVSGFSNTGSCVDIYAPGEDVLSSWIQTPFTVNYLSGTSMACPHVSGVMAYLIAENPILGQDPAGLKQKLLSIALRGAISNDPNALLLSNGITASGPTNKRAIVNKAVETEKRQSDNEDHLAELMGFSVVASSADARY</sequence>
<evidence type="ECO:0000256" key="1">
    <source>
        <dbReference type="ARBA" id="ARBA00011073"/>
    </source>
</evidence>
<dbReference type="InterPro" id="IPR036852">
    <property type="entry name" value="Peptidase_S8/S53_dom_sf"/>
</dbReference>
<dbReference type="EMBL" id="VIBQ01000016">
    <property type="protein sequence ID" value="KAB8356323.1"/>
    <property type="molecule type" value="Genomic_DNA"/>
</dbReference>
<evidence type="ECO:0000256" key="5">
    <source>
        <dbReference type="PROSITE-ProRule" id="PRU01240"/>
    </source>
</evidence>
<dbReference type="InterPro" id="IPR034193">
    <property type="entry name" value="PCSK9_ProteinaseK-like"/>
</dbReference>
<gene>
    <name evidence="9" type="ORF">FH972_023907</name>
</gene>
<reference evidence="9 10" key="1">
    <citation type="submission" date="2019-06" db="EMBL/GenBank/DDBJ databases">
        <title>A chromosomal-level reference genome of Carpinus fangiana (Coryloideae, Betulaceae).</title>
        <authorList>
            <person name="Yang X."/>
            <person name="Wang Z."/>
            <person name="Zhang L."/>
            <person name="Hao G."/>
            <person name="Liu J."/>
            <person name="Yang Y."/>
        </authorList>
    </citation>
    <scope>NUCLEOTIDE SEQUENCE [LARGE SCALE GENOMIC DNA]</scope>
    <source>
        <strain evidence="9">Cfa_2016G</strain>
        <tissue evidence="9">Leaf</tissue>
    </source>
</reference>
<dbReference type="OrthoDB" id="206201at2759"/>
<dbReference type="PANTHER" id="PTHR43806">
    <property type="entry name" value="PEPTIDASE S8"/>
    <property type="match status" value="1"/>
</dbReference>
<accession>A0A5N6KWJ7</accession>
<keyword evidence="4 5" id="KW-0720">Serine protease</keyword>
<dbReference type="PRINTS" id="PR00723">
    <property type="entry name" value="SUBTILISIN"/>
</dbReference>
<evidence type="ECO:0000313" key="10">
    <source>
        <dbReference type="Proteomes" id="UP000327013"/>
    </source>
</evidence>
<feature type="domain" description="Peptidase S8/S53" evidence="8">
    <location>
        <begin position="189"/>
        <end position="429"/>
    </location>
</feature>
<evidence type="ECO:0000259" key="8">
    <source>
        <dbReference type="Pfam" id="PF00082"/>
    </source>
</evidence>
<dbReference type="FunFam" id="3.40.50.200:FF:000007">
    <property type="entry name" value="Subtilisin-like serine protease"/>
    <property type="match status" value="1"/>
</dbReference>
<comment type="caution">
    <text evidence="9">The sequence shown here is derived from an EMBL/GenBank/DDBJ whole genome shotgun (WGS) entry which is preliminary data.</text>
</comment>
<dbReference type="PROSITE" id="PS00138">
    <property type="entry name" value="SUBTILASE_SER"/>
    <property type="match status" value="1"/>
</dbReference>
<evidence type="ECO:0000256" key="7">
    <source>
        <dbReference type="SAM" id="SignalP"/>
    </source>
</evidence>
<feature type="active site" description="Charge relay system" evidence="5">
    <location>
        <position position="228"/>
    </location>
</feature>
<evidence type="ECO:0000256" key="2">
    <source>
        <dbReference type="ARBA" id="ARBA00022670"/>
    </source>
</evidence>
<dbReference type="PROSITE" id="PS00136">
    <property type="entry name" value="SUBTILASE_ASP"/>
    <property type="match status" value="1"/>
</dbReference>
<evidence type="ECO:0000256" key="4">
    <source>
        <dbReference type="ARBA" id="ARBA00022825"/>
    </source>
</evidence>
<organism evidence="9 10">
    <name type="scientific">Carpinus fangiana</name>
    <dbReference type="NCBI Taxonomy" id="176857"/>
    <lineage>
        <taxon>Eukaryota</taxon>
        <taxon>Viridiplantae</taxon>
        <taxon>Streptophyta</taxon>
        <taxon>Embryophyta</taxon>
        <taxon>Tracheophyta</taxon>
        <taxon>Spermatophyta</taxon>
        <taxon>Magnoliopsida</taxon>
        <taxon>eudicotyledons</taxon>
        <taxon>Gunneridae</taxon>
        <taxon>Pentapetalae</taxon>
        <taxon>rosids</taxon>
        <taxon>fabids</taxon>
        <taxon>Fagales</taxon>
        <taxon>Betulaceae</taxon>
        <taxon>Carpinus</taxon>
    </lineage>
</organism>
<dbReference type="InterPro" id="IPR023827">
    <property type="entry name" value="Peptidase_S8_Asp-AS"/>
</dbReference>
<keyword evidence="2 5" id="KW-0645">Protease</keyword>
<keyword evidence="10" id="KW-1185">Reference proteome</keyword>
<proteinExistence type="inferred from homology"/>
<protein>
    <recommendedName>
        <fullName evidence="8">Peptidase S8/S53 domain-containing protein</fullName>
    </recommendedName>
</protein>
<dbReference type="PROSITE" id="PS51892">
    <property type="entry name" value="SUBTILASE"/>
    <property type="match status" value="1"/>
</dbReference>
<dbReference type="InterPro" id="IPR022398">
    <property type="entry name" value="Peptidase_S8_His-AS"/>
</dbReference>
<feature type="active site" description="Charge relay system" evidence="5">
    <location>
        <position position="198"/>
    </location>
</feature>
<feature type="signal peptide" evidence="7">
    <location>
        <begin position="1"/>
        <end position="25"/>
    </location>
</feature>
<name>A0A5N6KWJ7_9ROSI</name>
<evidence type="ECO:0000313" key="9">
    <source>
        <dbReference type="EMBL" id="KAB8356323.1"/>
    </source>
</evidence>
<dbReference type="InterPro" id="IPR050131">
    <property type="entry name" value="Peptidase_S8_subtilisin-like"/>
</dbReference>
<dbReference type="InterPro" id="IPR023828">
    <property type="entry name" value="Peptidase_S8_Ser-AS"/>
</dbReference>
<dbReference type="GO" id="GO:0004252">
    <property type="term" value="F:serine-type endopeptidase activity"/>
    <property type="evidence" value="ECO:0007669"/>
    <property type="project" value="UniProtKB-UniRule"/>
</dbReference>